<feature type="region of interest" description="Disordered" evidence="1">
    <location>
        <begin position="162"/>
        <end position="235"/>
    </location>
</feature>
<evidence type="ECO:0000313" key="2">
    <source>
        <dbReference type="EMBL" id="GMF16637.1"/>
    </source>
</evidence>
<sequence length="429" mass="45546">MAELRTGAKATTGPADEDAGVTTPDVGKGARSKIDVDASSPVELANPVVEATEHDADDPAVEDATGRGVGLLESAEADSVEHELMLTSTAELDAVAVELEVAVLIDESWGAEQDTTAESTVSAAEITAVAVVLEVAATTLSVPVDKKLLQLSSESLNLRLGDDTTAAETKQPRVATVPDQTQHPSDHQPATQSLPRVLPHQEEESSMAGPEAGGACVETQQQSPTLDERGGEASRLESECSSELGGVVSMSVEAAKIHQPSRLPNWAAQSISAEHYPRNFGEEKMSPVEQWELHFDETRCAVQEPASVHLIYPGPLGTVRRECGTTERSAEGRSARDMEHPVHQPHNHQLGMAKRLATSTNDQQRRPLQLGEKLGSHPLQVRVSTITVGNGDPQGSDLLVPILELPLKTIGVTKVSATWASAWDRATAA</sequence>
<reference evidence="2" key="1">
    <citation type="submission" date="2023-04" db="EMBL/GenBank/DDBJ databases">
        <title>Phytophthora fragariaefolia NBRC 109709.</title>
        <authorList>
            <person name="Ichikawa N."/>
            <person name="Sato H."/>
            <person name="Tonouchi N."/>
        </authorList>
    </citation>
    <scope>NUCLEOTIDE SEQUENCE</scope>
    <source>
        <strain evidence="2">NBRC 109709</strain>
    </source>
</reference>
<feature type="region of interest" description="Disordered" evidence="1">
    <location>
        <begin position="1"/>
        <end position="44"/>
    </location>
</feature>
<gene>
    <name evidence="2" type="ORF">Pfra01_000088500</name>
</gene>
<dbReference type="AlphaFoldDB" id="A0A9W6WUE7"/>
<dbReference type="EMBL" id="BSXT01000070">
    <property type="protein sequence ID" value="GMF16637.1"/>
    <property type="molecule type" value="Genomic_DNA"/>
</dbReference>
<dbReference type="Proteomes" id="UP001165121">
    <property type="component" value="Unassembled WGS sequence"/>
</dbReference>
<keyword evidence="3" id="KW-1185">Reference proteome</keyword>
<evidence type="ECO:0000256" key="1">
    <source>
        <dbReference type="SAM" id="MobiDB-lite"/>
    </source>
</evidence>
<organism evidence="2 3">
    <name type="scientific">Phytophthora fragariaefolia</name>
    <dbReference type="NCBI Taxonomy" id="1490495"/>
    <lineage>
        <taxon>Eukaryota</taxon>
        <taxon>Sar</taxon>
        <taxon>Stramenopiles</taxon>
        <taxon>Oomycota</taxon>
        <taxon>Peronosporomycetes</taxon>
        <taxon>Peronosporales</taxon>
        <taxon>Peronosporaceae</taxon>
        <taxon>Phytophthora</taxon>
    </lineage>
</organism>
<feature type="compositionally biased region" description="Basic and acidic residues" evidence="1">
    <location>
        <begin position="226"/>
        <end position="235"/>
    </location>
</feature>
<evidence type="ECO:0000313" key="3">
    <source>
        <dbReference type="Proteomes" id="UP001165121"/>
    </source>
</evidence>
<accession>A0A9W6WUE7</accession>
<feature type="compositionally biased region" description="Polar residues" evidence="1">
    <location>
        <begin position="178"/>
        <end position="194"/>
    </location>
</feature>
<comment type="caution">
    <text evidence="2">The sequence shown here is derived from an EMBL/GenBank/DDBJ whole genome shotgun (WGS) entry which is preliminary data.</text>
</comment>
<name>A0A9W6WUE7_9STRA</name>
<proteinExistence type="predicted"/>
<protein>
    <submittedName>
        <fullName evidence="2">Unnamed protein product</fullName>
    </submittedName>
</protein>